<keyword evidence="1" id="KW-1133">Transmembrane helix</keyword>
<feature type="transmembrane region" description="Helical" evidence="1">
    <location>
        <begin position="188"/>
        <end position="205"/>
    </location>
</feature>
<accession>A0A4R3MWJ7</accession>
<feature type="domain" description="PAS" evidence="2">
    <location>
        <begin position="284"/>
        <end position="360"/>
    </location>
</feature>
<dbReference type="InterPro" id="IPR035919">
    <property type="entry name" value="EAL_sf"/>
</dbReference>
<dbReference type="InterPro" id="IPR001633">
    <property type="entry name" value="EAL_dom"/>
</dbReference>
<dbReference type="InterPro" id="IPR033425">
    <property type="entry name" value="MASE3"/>
</dbReference>
<dbReference type="CDD" id="cd01949">
    <property type="entry name" value="GGDEF"/>
    <property type="match status" value="1"/>
</dbReference>
<dbReference type="EMBL" id="SMAN01000022">
    <property type="protein sequence ID" value="TCT18284.1"/>
    <property type="molecule type" value="Genomic_DNA"/>
</dbReference>
<dbReference type="SMART" id="SM00267">
    <property type="entry name" value="GGDEF"/>
    <property type="match status" value="1"/>
</dbReference>
<feature type="transmembrane region" description="Helical" evidence="1">
    <location>
        <begin position="217"/>
        <end position="239"/>
    </location>
</feature>
<proteinExistence type="predicted"/>
<dbReference type="PROSITE" id="PS50883">
    <property type="entry name" value="EAL"/>
    <property type="match status" value="1"/>
</dbReference>
<feature type="transmembrane region" description="Helical" evidence="1">
    <location>
        <begin position="149"/>
        <end position="168"/>
    </location>
</feature>
<dbReference type="AlphaFoldDB" id="A0A4R3MWJ7"/>
<feature type="domain" description="EAL" evidence="4">
    <location>
        <begin position="586"/>
        <end position="840"/>
    </location>
</feature>
<dbReference type="InterPro" id="IPR000700">
    <property type="entry name" value="PAS-assoc_C"/>
</dbReference>
<feature type="transmembrane region" description="Helical" evidence="1">
    <location>
        <begin position="78"/>
        <end position="98"/>
    </location>
</feature>
<feature type="transmembrane region" description="Helical" evidence="1">
    <location>
        <begin position="118"/>
        <end position="137"/>
    </location>
</feature>
<dbReference type="PROSITE" id="PS50112">
    <property type="entry name" value="PAS"/>
    <property type="match status" value="1"/>
</dbReference>
<protein>
    <submittedName>
        <fullName evidence="6">PAS domain S-box-containing protein/diguanylate cyclase (GGDEF)-like protein</fullName>
    </submittedName>
</protein>
<evidence type="ECO:0000256" key="1">
    <source>
        <dbReference type="SAM" id="Phobius"/>
    </source>
</evidence>
<dbReference type="SMART" id="SM00052">
    <property type="entry name" value="EAL"/>
    <property type="match status" value="1"/>
</dbReference>
<dbReference type="PANTHER" id="PTHR44757">
    <property type="entry name" value="DIGUANYLATE CYCLASE DGCP"/>
    <property type="match status" value="1"/>
</dbReference>
<comment type="caution">
    <text evidence="6">The sequence shown here is derived from an EMBL/GenBank/DDBJ whole genome shotgun (WGS) entry which is preliminary data.</text>
</comment>
<dbReference type="InterPro" id="IPR000014">
    <property type="entry name" value="PAS"/>
</dbReference>
<dbReference type="Gene3D" id="3.20.20.450">
    <property type="entry name" value="EAL domain"/>
    <property type="match status" value="1"/>
</dbReference>
<feature type="domain" description="GGDEF" evidence="5">
    <location>
        <begin position="447"/>
        <end position="577"/>
    </location>
</feature>
<evidence type="ECO:0000313" key="6">
    <source>
        <dbReference type="EMBL" id="TCT18284.1"/>
    </source>
</evidence>
<dbReference type="Gene3D" id="3.30.70.270">
    <property type="match status" value="1"/>
</dbReference>
<dbReference type="Pfam" id="PF00563">
    <property type="entry name" value="EAL"/>
    <property type="match status" value="1"/>
</dbReference>
<dbReference type="InterPro" id="IPR029787">
    <property type="entry name" value="Nucleotide_cyclase"/>
</dbReference>
<dbReference type="OrthoDB" id="9759607at2"/>
<dbReference type="SUPFAM" id="SSF141868">
    <property type="entry name" value="EAL domain-like"/>
    <property type="match status" value="1"/>
</dbReference>
<dbReference type="Pfam" id="PF17159">
    <property type="entry name" value="MASE3"/>
    <property type="match status" value="1"/>
</dbReference>
<keyword evidence="1" id="KW-0812">Transmembrane</keyword>
<dbReference type="InterPro" id="IPR043128">
    <property type="entry name" value="Rev_trsase/Diguanyl_cyclase"/>
</dbReference>
<dbReference type="Proteomes" id="UP000294650">
    <property type="component" value="Unassembled WGS sequence"/>
</dbReference>
<dbReference type="CDD" id="cd01948">
    <property type="entry name" value="EAL"/>
    <property type="match status" value="1"/>
</dbReference>
<dbReference type="InterPro" id="IPR035965">
    <property type="entry name" value="PAS-like_dom_sf"/>
</dbReference>
<keyword evidence="1" id="KW-0472">Membrane</keyword>
<dbReference type="Gene3D" id="3.30.450.20">
    <property type="entry name" value="PAS domain"/>
    <property type="match status" value="1"/>
</dbReference>
<organism evidence="6 7">
    <name type="scientific">Melghiribacillus thermohalophilus</name>
    <dbReference type="NCBI Taxonomy" id="1324956"/>
    <lineage>
        <taxon>Bacteria</taxon>
        <taxon>Bacillati</taxon>
        <taxon>Bacillota</taxon>
        <taxon>Bacilli</taxon>
        <taxon>Bacillales</taxon>
        <taxon>Bacillaceae</taxon>
        <taxon>Melghiribacillus</taxon>
    </lineage>
</organism>
<evidence type="ECO:0000313" key="7">
    <source>
        <dbReference type="Proteomes" id="UP000294650"/>
    </source>
</evidence>
<reference evidence="6 7" key="1">
    <citation type="submission" date="2019-03" db="EMBL/GenBank/DDBJ databases">
        <title>Genomic Encyclopedia of Type Strains, Phase IV (KMG-IV): sequencing the most valuable type-strain genomes for metagenomic binning, comparative biology and taxonomic classification.</title>
        <authorList>
            <person name="Goeker M."/>
        </authorList>
    </citation>
    <scope>NUCLEOTIDE SEQUENCE [LARGE SCALE GENOMIC DNA]</scope>
    <source>
        <strain evidence="6 7">DSM 25894</strain>
    </source>
</reference>
<feature type="transmembrane region" description="Helical" evidence="1">
    <location>
        <begin position="12"/>
        <end position="31"/>
    </location>
</feature>
<dbReference type="SUPFAM" id="SSF55785">
    <property type="entry name" value="PYP-like sensor domain (PAS domain)"/>
    <property type="match status" value="1"/>
</dbReference>
<gene>
    <name evidence="6" type="ORF">EDD68_12247</name>
</gene>
<evidence type="ECO:0000259" key="5">
    <source>
        <dbReference type="PROSITE" id="PS50887"/>
    </source>
</evidence>
<dbReference type="InterPro" id="IPR001610">
    <property type="entry name" value="PAC"/>
</dbReference>
<name>A0A4R3MWJ7_9BACI</name>
<sequence>MKGLRVSLHEQERTFLAVVGVGLSFFLFFFYLKDSIFFAIETRHYLSLHTILEFISIAIAISIAIQGWMIFPHQSSRYRIFIASTFLAVGILDLLHTLFYNGMPGLFTFESSVQKATWFWITARLTQAVFLFIIIALPNKNVSRPFKPVLFMLSLLYILGWSILIIQYEHQLPILVHEGAGTTPLKNTLEYAVNILHLLTIVVLFQHYRTSRKKSHLDLILALSFLFIGEIVFTTYLSVYDFQNFLGHLYKVIGYVYFMKGIYVATIKEPYDIQKKTEEALRKNEKQLKTITASLGEGVVVLDQEYRTIFINPEAERLLGYNRGELMGKQLHNQIYQHIKGSQISLVADECPIHQTIKHKKAHRIEDDYFIKKDGSKLPVAYVVSPMIEHGNVLGTVIVFQDITERKKYHEKITYQANHDALTELPNRRYFIERLKKDLVQVKSENSSLGIFYLDIDNFKNINDSMGHLIGDKLLQEVARRLQAIHPDQFVARLSGDEFAILYTGNPSRVKHEARKTITAFQKPFILEKKEVYVTTSLGISLYPYDGDDEMTLIRHADMAMYQAKNKGKNQFSIYTTKLKEERLWSTRIEQLLHNAVENHEIKLNYQPIINLETEEIERLEALARWDHPELGYIPPGEFIPIAEENGLIIPIGQQLFKQACEQLTNLHQKGYTSIQMNLNLSLLQLQHPDFISFVKALLKQYKLCSKDFELEITENIALSNDEMVIQTIQSLKSLGFRIAIDDFGRGYSSVGYLRTITVDTLKIDKSYIWDVNDDEQTARLTAAIISLARTMGLEIVAEGVETEEHLEFLKTHSCHWAQGYYYAPPVGKELIETLLERGVTWKKQMEY</sequence>
<dbReference type="SUPFAM" id="SSF55073">
    <property type="entry name" value="Nucleotide cyclase"/>
    <property type="match status" value="1"/>
</dbReference>
<keyword evidence="7" id="KW-1185">Reference proteome</keyword>
<feature type="transmembrane region" description="Helical" evidence="1">
    <location>
        <begin position="51"/>
        <end position="71"/>
    </location>
</feature>
<evidence type="ECO:0000259" key="4">
    <source>
        <dbReference type="PROSITE" id="PS50883"/>
    </source>
</evidence>
<dbReference type="PROSITE" id="PS50113">
    <property type="entry name" value="PAC"/>
    <property type="match status" value="1"/>
</dbReference>
<dbReference type="RefSeq" id="WP_132372717.1">
    <property type="nucleotide sequence ID" value="NZ_SMAN01000022.1"/>
</dbReference>
<dbReference type="Pfam" id="PF13426">
    <property type="entry name" value="PAS_9"/>
    <property type="match status" value="1"/>
</dbReference>
<feature type="domain" description="PAC" evidence="3">
    <location>
        <begin position="364"/>
        <end position="415"/>
    </location>
</feature>
<dbReference type="NCBIfam" id="TIGR00229">
    <property type="entry name" value="sensory_box"/>
    <property type="match status" value="1"/>
</dbReference>
<dbReference type="CDD" id="cd00130">
    <property type="entry name" value="PAS"/>
    <property type="match status" value="1"/>
</dbReference>
<evidence type="ECO:0000259" key="2">
    <source>
        <dbReference type="PROSITE" id="PS50112"/>
    </source>
</evidence>
<dbReference type="SMART" id="SM00091">
    <property type="entry name" value="PAS"/>
    <property type="match status" value="1"/>
</dbReference>
<dbReference type="NCBIfam" id="TIGR00254">
    <property type="entry name" value="GGDEF"/>
    <property type="match status" value="1"/>
</dbReference>
<evidence type="ECO:0000259" key="3">
    <source>
        <dbReference type="PROSITE" id="PS50113"/>
    </source>
</evidence>
<dbReference type="InterPro" id="IPR052155">
    <property type="entry name" value="Biofilm_reg_signaling"/>
</dbReference>
<dbReference type="SMART" id="SM00086">
    <property type="entry name" value="PAC"/>
    <property type="match status" value="1"/>
</dbReference>
<dbReference type="Pfam" id="PF00990">
    <property type="entry name" value="GGDEF"/>
    <property type="match status" value="1"/>
</dbReference>
<dbReference type="InterPro" id="IPR000160">
    <property type="entry name" value="GGDEF_dom"/>
</dbReference>
<dbReference type="PROSITE" id="PS50887">
    <property type="entry name" value="GGDEF"/>
    <property type="match status" value="1"/>
</dbReference>
<dbReference type="PANTHER" id="PTHR44757:SF2">
    <property type="entry name" value="BIOFILM ARCHITECTURE MAINTENANCE PROTEIN MBAA"/>
    <property type="match status" value="1"/>
</dbReference>